<evidence type="ECO:0000259" key="2">
    <source>
        <dbReference type="Pfam" id="PF13229"/>
    </source>
</evidence>
<dbReference type="Pfam" id="PF13229">
    <property type="entry name" value="Beta_helix"/>
    <property type="match status" value="1"/>
</dbReference>
<dbReference type="EMBL" id="JAGQHS010000032">
    <property type="protein sequence ID" value="MCA9755796.1"/>
    <property type="molecule type" value="Genomic_DNA"/>
</dbReference>
<organism evidence="3 4">
    <name type="scientific">Eiseniibacteriota bacterium</name>
    <dbReference type="NCBI Taxonomy" id="2212470"/>
    <lineage>
        <taxon>Bacteria</taxon>
        <taxon>Candidatus Eiseniibacteriota</taxon>
    </lineage>
</organism>
<feature type="domain" description="Right handed beta helix" evidence="2">
    <location>
        <begin position="120"/>
        <end position="255"/>
    </location>
</feature>
<keyword evidence="1" id="KW-0732">Signal</keyword>
<accession>A0A956SCX2</accession>
<dbReference type="SUPFAM" id="SSF51126">
    <property type="entry name" value="Pectin lyase-like"/>
    <property type="match status" value="1"/>
</dbReference>
<reference evidence="3" key="2">
    <citation type="journal article" date="2021" name="Microbiome">
        <title>Successional dynamics and alternative stable states in a saline activated sludge microbial community over 9 years.</title>
        <authorList>
            <person name="Wang Y."/>
            <person name="Ye J."/>
            <person name="Ju F."/>
            <person name="Liu L."/>
            <person name="Boyd J.A."/>
            <person name="Deng Y."/>
            <person name="Parks D.H."/>
            <person name="Jiang X."/>
            <person name="Yin X."/>
            <person name="Woodcroft B.J."/>
            <person name="Tyson G.W."/>
            <person name="Hugenholtz P."/>
            <person name="Polz M.F."/>
            <person name="Zhang T."/>
        </authorList>
    </citation>
    <scope>NUCLEOTIDE SEQUENCE</scope>
    <source>
        <strain evidence="3">HKST-UBA02</strain>
    </source>
</reference>
<gene>
    <name evidence="3" type="ORF">KDA27_08350</name>
</gene>
<dbReference type="Gene3D" id="2.160.20.10">
    <property type="entry name" value="Single-stranded right-handed beta-helix, Pectin lyase-like"/>
    <property type="match status" value="1"/>
</dbReference>
<protein>
    <submittedName>
        <fullName evidence="3">Right-handed parallel beta-helix repeat-containing protein</fullName>
    </submittedName>
</protein>
<evidence type="ECO:0000313" key="4">
    <source>
        <dbReference type="Proteomes" id="UP000739538"/>
    </source>
</evidence>
<dbReference type="AlphaFoldDB" id="A0A956SCX2"/>
<feature type="chain" id="PRO_5037029330" evidence="1">
    <location>
        <begin position="22"/>
        <end position="450"/>
    </location>
</feature>
<name>A0A956SCX2_UNCEI</name>
<feature type="signal peptide" evidence="1">
    <location>
        <begin position="1"/>
        <end position="21"/>
    </location>
</feature>
<comment type="caution">
    <text evidence="3">The sequence shown here is derived from an EMBL/GenBank/DDBJ whole genome shotgun (WGS) entry which is preliminary data.</text>
</comment>
<evidence type="ECO:0000256" key="1">
    <source>
        <dbReference type="SAM" id="SignalP"/>
    </source>
</evidence>
<dbReference type="Proteomes" id="UP000739538">
    <property type="component" value="Unassembled WGS sequence"/>
</dbReference>
<dbReference type="InterPro" id="IPR039448">
    <property type="entry name" value="Beta_helix"/>
</dbReference>
<sequence length="450" mass="47154">MRRISLLFAALSLGAARMAVSGVLPVASDGSTPFPTLRDAIAAAQAGDTITVAPGVYDETADPIVAEIAVESITLIGLGDLPSDASITGAHIWFHASGIHHVENLRFFGDVRLASGYPPSSMTMRNCVVDDRVDSDHGDTITIGSEALVQDCVFQNLETFSSLSNDGFALNVTSASQGALVERCTFSNVVAHGDWAALSVASRCVVRECVFWNNSGGWAGAVHTSHTCCGYPDGPVVENCTFWRNESRYGGAAVFFEADYAIVTHSVFAETINGWGSILLGGGFTTCCDYWMNERGTYVCAACQHGGNFQADPLFCDAAGGDFRIDPDSPCQPRSHDGVPCGLVGAFGDCAPTSVEGTVSEPGTGSPLVVLRNPTGSSASLLLATSTPGTVSGSVHATDGRRVLDIVPRAVGAGEARVEVTMPDELSGGTYYVRLETPDGVRTARLVLLR</sequence>
<evidence type="ECO:0000313" key="3">
    <source>
        <dbReference type="EMBL" id="MCA9755796.1"/>
    </source>
</evidence>
<proteinExistence type="predicted"/>
<dbReference type="InterPro" id="IPR011050">
    <property type="entry name" value="Pectin_lyase_fold/virulence"/>
</dbReference>
<reference evidence="3" key="1">
    <citation type="submission" date="2020-04" db="EMBL/GenBank/DDBJ databases">
        <authorList>
            <person name="Zhang T."/>
        </authorList>
    </citation>
    <scope>NUCLEOTIDE SEQUENCE</scope>
    <source>
        <strain evidence="3">HKST-UBA02</strain>
    </source>
</reference>
<dbReference type="InterPro" id="IPR012334">
    <property type="entry name" value="Pectin_lyas_fold"/>
</dbReference>